<name>A0A1B0AAH6_GLOPL</name>
<accession>A0A1B0AAH6</accession>
<evidence type="ECO:0000313" key="1">
    <source>
        <dbReference type="EnsemblMetazoa" id="GPAI039345-PA"/>
    </source>
</evidence>
<dbReference type="EnsemblMetazoa" id="GPAI039345-RA">
    <property type="protein sequence ID" value="GPAI039345-PA"/>
    <property type="gene ID" value="GPAI039345"/>
</dbReference>
<protein>
    <submittedName>
        <fullName evidence="1">Uncharacterized protein</fullName>
    </submittedName>
</protein>
<proteinExistence type="predicted"/>
<reference evidence="2" key="1">
    <citation type="submission" date="2014-03" db="EMBL/GenBank/DDBJ databases">
        <authorList>
            <person name="Aksoy S."/>
            <person name="Warren W."/>
            <person name="Wilson R.K."/>
        </authorList>
    </citation>
    <scope>NUCLEOTIDE SEQUENCE [LARGE SCALE GENOMIC DNA]</scope>
    <source>
        <strain evidence="2">IAEA</strain>
    </source>
</reference>
<dbReference type="Proteomes" id="UP000092445">
    <property type="component" value="Unassembled WGS sequence"/>
</dbReference>
<dbReference type="AlphaFoldDB" id="A0A1B0AAH6"/>
<evidence type="ECO:0000313" key="2">
    <source>
        <dbReference type="Proteomes" id="UP000092445"/>
    </source>
</evidence>
<sequence length="324" mass="37216">MSSISPMKVIQTVGSQETSLYESIGQSAVNEGKTETVYQSVERNEANESEYGDNNSPIRFNKSGTIINIHSSLENNEPESDRLKSNTLRINFDTVKKDKQKRIYTVEDDLRQELEKKLRFILSQRDLYEMNQIVYRCVSCNCQFSQEGKKSNKFPEIRCPDCKSTFVAEVHELSKSLDKPKYTERVSPAADIVKDSVVGDEQLKMFCLLNGCYVTSNNAKRSFQLSGPFATDSRLYLTSNKLMWLCADNERDTDIELCVTQLMSNLVEIERPAENIALINFLDETQNKCELWRRYFETKDIADSFLKAIAQSWEKLFGVPLFNT</sequence>
<organism evidence="1 2">
    <name type="scientific">Glossina pallidipes</name>
    <name type="common">Tsetse fly</name>
    <dbReference type="NCBI Taxonomy" id="7398"/>
    <lineage>
        <taxon>Eukaryota</taxon>
        <taxon>Metazoa</taxon>
        <taxon>Ecdysozoa</taxon>
        <taxon>Arthropoda</taxon>
        <taxon>Hexapoda</taxon>
        <taxon>Insecta</taxon>
        <taxon>Pterygota</taxon>
        <taxon>Neoptera</taxon>
        <taxon>Endopterygota</taxon>
        <taxon>Diptera</taxon>
        <taxon>Brachycera</taxon>
        <taxon>Muscomorpha</taxon>
        <taxon>Hippoboscoidea</taxon>
        <taxon>Glossinidae</taxon>
        <taxon>Glossina</taxon>
    </lineage>
</organism>
<reference evidence="1" key="2">
    <citation type="submission" date="2020-05" db="UniProtKB">
        <authorList>
            <consortium name="EnsemblMetazoa"/>
        </authorList>
    </citation>
    <scope>IDENTIFICATION</scope>
    <source>
        <strain evidence="1">IAEA</strain>
    </source>
</reference>
<dbReference type="VEuPathDB" id="VectorBase:GPAI039345"/>
<keyword evidence="2" id="KW-1185">Reference proteome</keyword>